<dbReference type="InterPro" id="IPR032710">
    <property type="entry name" value="NTF2-like_dom_sf"/>
</dbReference>
<evidence type="ECO:0000259" key="1">
    <source>
        <dbReference type="Pfam" id="PF13577"/>
    </source>
</evidence>
<evidence type="ECO:0000313" key="3">
    <source>
        <dbReference type="Proteomes" id="UP000264589"/>
    </source>
</evidence>
<gene>
    <name evidence="2" type="ORF">DX908_13750</name>
</gene>
<proteinExistence type="predicted"/>
<name>A0A371RLJ1_9PROT</name>
<dbReference type="Proteomes" id="UP000264589">
    <property type="component" value="Unassembled WGS sequence"/>
</dbReference>
<dbReference type="AlphaFoldDB" id="A0A371RLJ1"/>
<dbReference type="Pfam" id="PF13577">
    <property type="entry name" value="SnoaL_4"/>
    <property type="match status" value="1"/>
</dbReference>
<dbReference type="InParanoid" id="A0A371RLJ1"/>
<protein>
    <submittedName>
        <fullName evidence="2">Nuclear transport factor 2 family protein</fullName>
    </submittedName>
</protein>
<keyword evidence="3" id="KW-1185">Reference proteome</keyword>
<organism evidence="2 3">
    <name type="scientific">Parvularcula marina</name>
    <dbReference type="NCBI Taxonomy" id="2292771"/>
    <lineage>
        <taxon>Bacteria</taxon>
        <taxon>Pseudomonadati</taxon>
        <taxon>Pseudomonadota</taxon>
        <taxon>Alphaproteobacteria</taxon>
        <taxon>Parvularculales</taxon>
        <taxon>Parvularculaceae</taxon>
        <taxon>Parvularcula</taxon>
    </lineage>
</organism>
<dbReference type="Gene3D" id="3.10.450.50">
    <property type="match status" value="1"/>
</dbReference>
<accession>A0A371RLJ1</accession>
<evidence type="ECO:0000313" key="2">
    <source>
        <dbReference type="EMBL" id="RFB06236.1"/>
    </source>
</evidence>
<feature type="domain" description="SnoaL-like" evidence="1">
    <location>
        <begin position="53"/>
        <end position="177"/>
    </location>
</feature>
<comment type="caution">
    <text evidence="2">The sequence shown here is derived from an EMBL/GenBank/DDBJ whole genome shotgun (WGS) entry which is preliminary data.</text>
</comment>
<dbReference type="EMBL" id="QUQO01000001">
    <property type="protein sequence ID" value="RFB06236.1"/>
    <property type="molecule type" value="Genomic_DNA"/>
</dbReference>
<sequence>MRVSIGGYAPFADSPRRTYRHGELRPLCRGRDWKNQRTAKRMRAMTQDDRLTALLARDQIRDLILDIATGVDRFDQDLLRRAIAPDARIDMGGESPMTGAAFADALSPPEKAPAGRTHFISNMRVRLDAAGETAKAESYVLSIMQVERDGDPVTRQRAGRYLDSFALRDGRWQLTARLFIDEWARIDPVTEVLATGKNRAAPCPTDGRYAFWEEAV</sequence>
<reference evidence="2 3" key="1">
    <citation type="submission" date="2018-08" db="EMBL/GenBank/DDBJ databases">
        <title>Parvularcula sp. SM1705, isolated from surface water of the South Sea China.</title>
        <authorList>
            <person name="Sun L."/>
        </authorList>
    </citation>
    <scope>NUCLEOTIDE SEQUENCE [LARGE SCALE GENOMIC DNA]</scope>
    <source>
        <strain evidence="2 3">SM1705</strain>
    </source>
</reference>
<dbReference type="InterPro" id="IPR037401">
    <property type="entry name" value="SnoaL-like"/>
</dbReference>
<dbReference type="SUPFAM" id="SSF54427">
    <property type="entry name" value="NTF2-like"/>
    <property type="match status" value="1"/>
</dbReference>